<organism evidence="1 2">
    <name type="scientific">Carya illinoinensis</name>
    <name type="common">Pecan</name>
    <dbReference type="NCBI Taxonomy" id="32201"/>
    <lineage>
        <taxon>Eukaryota</taxon>
        <taxon>Viridiplantae</taxon>
        <taxon>Streptophyta</taxon>
        <taxon>Embryophyta</taxon>
        <taxon>Tracheophyta</taxon>
        <taxon>Spermatophyta</taxon>
        <taxon>Magnoliopsida</taxon>
        <taxon>eudicotyledons</taxon>
        <taxon>Gunneridae</taxon>
        <taxon>Pentapetalae</taxon>
        <taxon>rosids</taxon>
        <taxon>fabids</taxon>
        <taxon>Fagales</taxon>
        <taxon>Juglandaceae</taxon>
        <taxon>Carya</taxon>
    </lineage>
</organism>
<proteinExistence type="predicted"/>
<keyword evidence="2" id="KW-1185">Reference proteome</keyword>
<dbReference type="EMBL" id="CM031811">
    <property type="protein sequence ID" value="KAG6659077.1"/>
    <property type="molecule type" value="Genomic_DNA"/>
</dbReference>
<evidence type="ECO:0000313" key="2">
    <source>
        <dbReference type="Proteomes" id="UP000811609"/>
    </source>
</evidence>
<gene>
    <name evidence="1" type="ORF">CIPAW_03G008300</name>
</gene>
<reference evidence="1" key="1">
    <citation type="submission" date="2020-12" db="EMBL/GenBank/DDBJ databases">
        <title>WGS assembly of Carya illinoinensis cv. Pawnee.</title>
        <authorList>
            <person name="Platts A."/>
            <person name="Shu S."/>
            <person name="Wright S."/>
            <person name="Barry K."/>
            <person name="Edger P."/>
            <person name="Pires J.C."/>
            <person name="Schmutz J."/>
        </authorList>
    </citation>
    <scope>NUCLEOTIDE SEQUENCE</scope>
    <source>
        <tissue evidence="1">Leaf</tissue>
    </source>
</reference>
<name>A0A8T1QXB3_CARIL</name>
<evidence type="ECO:0000313" key="1">
    <source>
        <dbReference type="EMBL" id="KAG6659077.1"/>
    </source>
</evidence>
<dbReference type="Proteomes" id="UP000811609">
    <property type="component" value="Chromosome 3"/>
</dbReference>
<protein>
    <submittedName>
        <fullName evidence="1">Uncharacterized protein</fullName>
    </submittedName>
</protein>
<comment type="caution">
    <text evidence="1">The sequence shown here is derived from an EMBL/GenBank/DDBJ whole genome shotgun (WGS) entry which is preliminary data.</text>
</comment>
<accession>A0A8T1QXB3</accession>
<dbReference type="AlphaFoldDB" id="A0A8T1QXB3"/>
<sequence>MRARIELLLKNSKSLLGRTSRIYFRNFMTILVIWMDEKRERAQGKIHRFISAF</sequence>